<dbReference type="EMBL" id="VYZN01000079">
    <property type="protein sequence ID" value="KAE9523647.1"/>
    <property type="molecule type" value="Genomic_DNA"/>
</dbReference>
<reference evidence="1 2" key="1">
    <citation type="submission" date="2019-08" db="EMBL/GenBank/DDBJ databases">
        <title>The genome of the soybean aphid Biotype 1, its phylome, world population structure and adaptation to the North American continent.</title>
        <authorList>
            <person name="Giordano R."/>
            <person name="Donthu R.K."/>
            <person name="Hernandez A.G."/>
            <person name="Wright C.L."/>
            <person name="Zimin A.V."/>
        </authorList>
    </citation>
    <scope>NUCLEOTIDE SEQUENCE [LARGE SCALE GENOMIC DNA]</scope>
    <source>
        <tissue evidence="1">Whole aphids</tissue>
    </source>
</reference>
<dbReference type="Proteomes" id="UP000475862">
    <property type="component" value="Unassembled WGS sequence"/>
</dbReference>
<comment type="caution">
    <text evidence="1">The sequence shown here is derived from an EMBL/GenBank/DDBJ whole genome shotgun (WGS) entry which is preliminary data.</text>
</comment>
<protein>
    <submittedName>
        <fullName evidence="1">Uncharacterized protein</fullName>
    </submittedName>
</protein>
<sequence>MRTLIHIDTTINYTENVDTCITVIVLTGLFNIGSYHIAIVTIAWCNNGFKGISNRATTIRHLDIITQKLITLQLKFLNKLKNSTLRFSSNSYRENSKPHYKKNVMSYNRWAGTQKYYIENLLNLVWLNGCKSSKAIIELVSCLYLFWLFTNYRPCSGSLELRYNRAYAVECIYMRVLGLNTKI</sequence>
<proteinExistence type="predicted"/>
<name>A0A6G0T166_APHGL</name>
<evidence type="ECO:0000313" key="1">
    <source>
        <dbReference type="EMBL" id="KAE9523647.1"/>
    </source>
</evidence>
<gene>
    <name evidence="1" type="ORF">AGLY_016199</name>
</gene>
<keyword evidence="2" id="KW-1185">Reference proteome</keyword>
<organism evidence="1 2">
    <name type="scientific">Aphis glycines</name>
    <name type="common">Soybean aphid</name>
    <dbReference type="NCBI Taxonomy" id="307491"/>
    <lineage>
        <taxon>Eukaryota</taxon>
        <taxon>Metazoa</taxon>
        <taxon>Ecdysozoa</taxon>
        <taxon>Arthropoda</taxon>
        <taxon>Hexapoda</taxon>
        <taxon>Insecta</taxon>
        <taxon>Pterygota</taxon>
        <taxon>Neoptera</taxon>
        <taxon>Paraneoptera</taxon>
        <taxon>Hemiptera</taxon>
        <taxon>Sternorrhyncha</taxon>
        <taxon>Aphidomorpha</taxon>
        <taxon>Aphidoidea</taxon>
        <taxon>Aphididae</taxon>
        <taxon>Aphidini</taxon>
        <taxon>Aphis</taxon>
        <taxon>Aphis</taxon>
    </lineage>
</organism>
<accession>A0A6G0T166</accession>
<dbReference type="AlphaFoldDB" id="A0A6G0T166"/>
<evidence type="ECO:0000313" key="2">
    <source>
        <dbReference type="Proteomes" id="UP000475862"/>
    </source>
</evidence>